<name>G4N870_PYRO7</name>
<dbReference type="HOGENOM" id="CLU_2347106_0_0_1"/>
<dbReference type="AlphaFoldDB" id="G4N870"/>
<reference evidence="2 3" key="1">
    <citation type="journal article" date="2005" name="Nature">
        <title>The genome sequence of the rice blast fungus Magnaporthe grisea.</title>
        <authorList>
            <person name="Dean R.A."/>
            <person name="Talbot N.J."/>
            <person name="Ebbole D.J."/>
            <person name="Farman M.L."/>
            <person name="Mitchell T.K."/>
            <person name="Orbach M.J."/>
            <person name="Thon M."/>
            <person name="Kulkarni R."/>
            <person name="Xu J.R."/>
            <person name="Pan H."/>
            <person name="Read N.D."/>
            <person name="Lee Y.H."/>
            <person name="Carbone I."/>
            <person name="Brown D."/>
            <person name="Oh Y.Y."/>
            <person name="Donofrio N."/>
            <person name="Jeong J.S."/>
            <person name="Soanes D.M."/>
            <person name="Djonovic S."/>
            <person name="Kolomiets E."/>
            <person name="Rehmeyer C."/>
            <person name="Li W."/>
            <person name="Harding M."/>
            <person name="Kim S."/>
            <person name="Lebrun M.H."/>
            <person name="Bohnert H."/>
            <person name="Coughlan S."/>
            <person name="Butler J."/>
            <person name="Calvo S."/>
            <person name="Ma L.J."/>
            <person name="Nicol R."/>
            <person name="Purcell S."/>
            <person name="Nusbaum C."/>
            <person name="Galagan J.E."/>
            <person name="Birren B.W."/>
        </authorList>
    </citation>
    <scope>NUCLEOTIDE SEQUENCE [LARGE SCALE GENOMIC DNA]</scope>
    <source>
        <strain evidence="3">70-15 / ATCC MYA-4617 / FGSC 8958</strain>
    </source>
</reference>
<dbReference type="InParanoid" id="G4N870"/>
<dbReference type="RefSeq" id="XP_003717290.1">
    <property type="nucleotide sequence ID" value="XM_003717242.1"/>
</dbReference>
<gene>
    <name evidence="2" type="ORF">MGG_17194</name>
</gene>
<reference key="2">
    <citation type="submission" date="2011-05" db="EMBL/GenBank/DDBJ databases">
        <title>The Genome Sequence of Magnaporthe oryzae 70-15.</title>
        <authorList>
            <consortium name="The Broad Institute Genome Sequencing Platform"/>
            <person name="Ma L.-J."/>
            <person name="Dead R."/>
            <person name="Young S.K."/>
            <person name="Zeng Q."/>
            <person name="Gargeya S."/>
            <person name="Fitzgerald M."/>
            <person name="Haas B."/>
            <person name="Abouelleil A."/>
            <person name="Alvarado L."/>
            <person name="Arachchi H.M."/>
            <person name="Berlin A."/>
            <person name="Brown A."/>
            <person name="Chapman S.B."/>
            <person name="Chen Z."/>
            <person name="Dunbar C."/>
            <person name="Freedman E."/>
            <person name="Gearin G."/>
            <person name="Gellesch M."/>
            <person name="Goldberg J."/>
            <person name="Griggs A."/>
            <person name="Gujja S."/>
            <person name="Heiman D."/>
            <person name="Howarth C."/>
            <person name="Larson L."/>
            <person name="Lui A."/>
            <person name="MacDonald P.J.P."/>
            <person name="Mehta T."/>
            <person name="Montmayeur A."/>
            <person name="Murphy C."/>
            <person name="Neiman D."/>
            <person name="Pearson M."/>
            <person name="Priest M."/>
            <person name="Roberts A."/>
            <person name="Saif S."/>
            <person name="Shea T."/>
            <person name="Shenoy N."/>
            <person name="Sisk P."/>
            <person name="Stolte C."/>
            <person name="Sykes S."/>
            <person name="Yandava C."/>
            <person name="Wortman J."/>
            <person name="Nusbaum C."/>
            <person name="Birren B."/>
        </authorList>
    </citation>
    <scope>NUCLEOTIDE SEQUENCE</scope>
    <source>
        <strain>70-15</strain>
    </source>
</reference>
<sequence length="97" mass="11151">LGLSDLSVLLPVCHLTDALKSHRQRRTRNHERIRPVCCMLEEHKRRCIHYRRFCPIEVSSSRLKEDRRVGFGLGGDHTAWIDSSAPDHQGGPPIESR</sequence>
<dbReference type="EMBL" id="CM001234">
    <property type="protein sequence ID" value="EHA50971.1"/>
    <property type="molecule type" value="Genomic_DNA"/>
</dbReference>
<feature type="region of interest" description="Disordered" evidence="1">
    <location>
        <begin position="78"/>
        <end position="97"/>
    </location>
</feature>
<evidence type="ECO:0000313" key="3">
    <source>
        <dbReference type="Proteomes" id="UP000009058"/>
    </source>
</evidence>
<feature type="non-terminal residue" evidence="2">
    <location>
        <position position="1"/>
    </location>
</feature>
<dbReference type="VEuPathDB" id="FungiDB:MGG_17194"/>
<dbReference type="GeneID" id="12985633"/>
<proteinExistence type="predicted"/>
<protein>
    <submittedName>
        <fullName evidence="2">Uncharacterized protein</fullName>
    </submittedName>
</protein>
<evidence type="ECO:0000256" key="1">
    <source>
        <dbReference type="SAM" id="MobiDB-lite"/>
    </source>
</evidence>
<organism evidence="2 3">
    <name type="scientific">Pyricularia oryzae (strain 70-15 / ATCC MYA-4617 / FGSC 8958)</name>
    <name type="common">Rice blast fungus</name>
    <name type="synonym">Magnaporthe oryzae</name>
    <dbReference type="NCBI Taxonomy" id="242507"/>
    <lineage>
        <taxon>Eukaryota</taxon>
        <taxon>Fungi</taxon>
        <taxon>Dikarya</taxon>
        <taxon>Ascomycota</taxon>
        <taxon>Pezizomycotina</taxon>
        <taxon>Sordariomycetes</taxon>
        <taxon>Sordariomycetidae</taxon>
        <taxon>Magnaporthales</taxon>
        <taxon>Pyriculariaceae</taxon>
        <taxon>Pyricularia</taxon>
    </lineage>
</organism>
<evidence type="ECO:0000313" key="2">
    <source>
        <dbReference type="EMBL" id="EHA50971.1"/>
    </source>
</evidence>
<keyword evidence="3" id="KW-1185">Reference proteome</keyword>
<dbReference type="Proteomes" id="UP000009058">
    <property type="component" value="Chromosome 4"/>
</dbReference>
<accession>G4N870</accession>
<dbReference type="KEGG" id="mgr:MGG_17194"/>